<keyword evidence="4 6" id="KW-0808">Transferase</keyword>
<accession>A0AAP4BZL1</accession>
<dbReference type="HAMAP" id="MF_01023">
    <property type="entry name" value="HisC_aminotrans_2"/>
    <property type="match status" value="1"/>
</dbReference>
<dbReference type="InterPro" id="IPR015424">
    <property type="entry name" value="PyrdxlP-dep_Trfase"/>
</dbReference>
<dbReference type="RefSeq" id="WP_284642326.1">
    <property type="nucleotide sequence ID" value="NZ_JASNVU010000009.1"/>
</dbReference>
<sequence length="350" mass="37707">MIRSDLRAIPGYVPGARHDDALKLSSNEATQPPLPEAAEAMARAAAEANRYPDIAAAELREDLAEHLGASFDQVTVGTGSSALCQQLVQITTTPGEEVIFPWRSFEAYPIFAQVVGARPIPVPLDADQRVDLAAMAEKITADTRLIFVCNPNNPSGTTVTKAEFAEFMDAVPSDVLVALDEAYIEYNRNADTPLGTELFGTYPNVVFLRTFSKAYGLAGVRVGYAYGPEDVIAALNKVAIPFSINAVAQAGARAALAAQDSLRERTEETCGQRERVEKELAEWGVPHSEANHVWLPAANIEKLGTPQELAARLATRGVLVRAFSEGIRITITTEEETNALLQAWNDTVGG</sequence>
<evidence type="ECO:0000313" key="9">
    <source>
        <dbReference type="Proteomes" id="UP001230317"/>
    </source>
</evidence>
<gene>
    <name evidence="8" type="primary">hisC</name>
    <name evidence="6" type="synonym">pat</name>
    <name evidence="8" type="ORF">QPX58_07515</name>
</gene>
<evidence type="ECO:0000259" key="7">
    <source>
        <dbReference type="Pfam" id="PF00155"/>
    </source>
</evidence>
<feature type="domain" description="Aminotransferase class I/classII large" evidence="7">
    <location>
        <begin position="20"/>
        <end position="342"/>
    </location>
</feature>
<evidence type="ECO:0000256" key="2">
    <source>
        <dbReference type="ARBA" id="ARBA00011738"/>
    </source>
</evidence>
<evidence type="ECO:0000256" key="6">
    <source>
        <dbReference type="HAMAP-Rule" id="MF_01513"/>
    </source>
</evidence>
<proteinExistence type="inferred from homology"/>
<organism evidence="8 9">
    <name type="scientific">Corynebacterium accolens</name>
    <dbReference type="NCBI Taxonomy" id="38284"/>
    <lineage>
        <taxon>Bacteria</taxon>
        <taxon>Bacillati</taxon>
        <taxon>Actinomycetota</taxon>
        <taxon>Actinomycetes</taxon>
        <taxon>Mycobacteriales</taxon>
        <taxon>Corynebacteriaceae</taxon>
        <taxon>Corynebacterium</taxon>
    </lineage>
</organism>
<comment type="function">
    <text evidence="6">Aminotransferase that catalyzes the conversion of aromatic amino acids and 2-oxoglutarate into corresponding aromatic oxo acids and L-glutamate.</text>
</comment>
<dbReference type="NCBIfam" id="TIGR01141">
    <property type="entry name" value="hisC"/>
    <property type="match status" value="1"/>
</dbReference>
<feature type="modified residue" description="N6-(pyridoxal phosphate)lysine" evidence="6">
    <location>
        <position position="213"/>
    </location>
</feature>
<keyword evidence="5 6" id="KW-0663">Pyridoxal phosphate</keyword>
<dbReference type="InterPro" id="IPR050106">
    <property type="entry name" value="HistidinolP_aminotransfase"/>
</dbReference>
<dbReference type="InterPro" id="IPR015421">
    <property type="entry name" value="PyrdxlP-dep_Trfase_major"/>
</dbReference>
<dbReference type="PANTHER" id="PTHR43643:SF3">
    <property type="entry name" value="HISTIDINOL-PHOSPHATE AMINOTRANSFERASE"/>
    <property type="match status" value="1"/>
</dbReference>
<name>A0AAP4BZL1_9CORY</name>
<evidence type="ECO:0000256" key="4">
    <source>
        <dbReference type="ARBA" id="ARBA00022679"/>
    </source>
</evidence>
<dbReference type="InterPro" id="IPR001917">
    <property type="entry name" value="Aminotrans_II_pyridoxalP_BS"/>
</dbReference>
<dbReference type="PROSITE" id="PS00599">
    <property type="entry name" value="AA_TRANSFER_CLASS_2"/>
    <property type="match status" value="1"/>
</dbReference>
<reference evidence="8" key="1">
    <citation type="submission" date="2023-05" db="EMBL/GenBank/DDBJ databases">
        <title>Metabolic capabilities are highly conserved among human nasal-associated Corynebacterium species in pangenomic analyses.</title>
        <authorList>
            <person name="Tran T.H."/>
            <person name="Roberts A.Q."/>
            <person name="Escapa I.F."/>
            <person name="Gao W."/>
            <person name="Conlan S."/>
            <person name="Kong H."/>
            <person name="Segre J.A."/>
            <person name="Kelly M.S."/>
            <person name="Lemon K.P."/>
        </authorList>
    </citation>
    <scope>NUCLEOTIDE SEQUENCE</scope>
    <source>
        <strain evidence="8">KPL2618</strain>
    </source>
</reference>
<dbReference type="EC" id="2.6.1.57" evidence="6"/>
<comment type="similarity">
    <text evidence="6">Belongs to the class-II pyridoxal-phosphate-dependent aminotransferase family.</text>
</comment>
<dbReference type="GO" id="GO:0008793">
    <property type="term" value="F:aromatic-amino-acid transaminase activity"/>
    <property type="evidence" value="ECO:0007669"/>
    <property type="project" value="UniProtKB-UniRule"/>
</dbReference>
<evidence type="ECO:0000256" key="5">
    <source>
        <dbReference type="ARBA" id="ARBA00022898"/>
    </source>
</evidence>
<dbReference type="InterPro" id="IPR024892">
    <property type="entry name" value="ArAT"/>
</dbReference>
<dbReference type="Gene3D" id="3.90.1150.10">
    <property type="entry name" value="Aspartate Aminotransferase, domain 1"/>
    <property type="match status" value="1"/>
</dbReference>
<dbReference type="Proteomes" id="UP001230317">
    <property type="component" value="Unassembled WGS sequence"/>
</dbReference>
<dbReference type="InterPro" id="IPR004839">
    <property type="entry name" value="Aminotransferase_I/II_large"/>
</dbReference>
<protein>
    <recommendedName>
        <fullName evidence="6">Aromatic amino acid aminotransferase</fullName>
        <shortName evidence="6">ArAT</shortName>
        <ecNumber evidence="6">2.6.1.57</ecNumber>
    </recommendedName>
</protein>
<evidence type="ECO:0000313" key="8">
    <source>
        <dbReference type="EMBL" id="MDK4335262.1"/>
    </source>
</evidence>
<comment type="catalytic activity">
    <reaction evidence="6">
        <text>an aromatic L-alpha-amino acid + 2-oxoglutarate = an aromatic oxo-acid + L-glutamate</text>
        <dbReference type="Rhea" id="RHEA:17533"/>
        <dbReference type="ChEBI" id="CHEBI:16810"/>
        <dbReference type="ChEBI" id="CHEBI:29985"/>
        <dbReference type="ChEBI" id="CHEBI:73309"/>
        <dbReference type="ChEBI" id="CHEBI:84824"/>
        <dbReference type="EC" id="2.6.1.57"/>
    </reaction>
</comment>
<dbReference type="NCBIfam" id="NF002878">
    <property type="entry name" value="PRK03321.1"/>
    <property type="match status" value="1"/>
</dbReference>
<evidence type="ECO:0000256" key="3">
    <source>
        <dbReference type="ARBA" id="ARBA00022576"/>
    </source>
</evidence>
<dbReference type="PANTHER" id="PTHR43643">
    <property type="entry name" value="HISTIDINOL-PHOSPHATE AMINOTRANSFERASE 2"/>
    <property type="match status" value="1"/>
</dbReference>
<dbReference type="InterPro" id="IPR005861">
    <property type="entry name" value="HisP_aminotrans"/>
</dbReference>
<comment type="cofactor">
    <cofactor evidence="1 6">
        <name>pyridoxal 5'-phosphate</name>
        <dbReference type="ChEBI" id="CHEBI:597326"/>
    </cofactor>
</comment>
<dbReference type="SUPFAM" id="SSF53383">
    <property type="entry name" value="PLP-dependent transferases"/>
    <property type="match status" value="1"/>
</dbReference>
<dbReference type="GO" id="GO:0030170">
    <property type="term" value="F:pyridoxal phosphate binding"/>
    <property type="evidence" value="ECO:0007669"/>
    <property type="project" value="UniProtKB-UniRule"/>
</dbReference>
<dbReference type="GO" id="GO:0000105">
    <property type="term" value="P:L-histidine biosynthetic process"/>
    <property type="evidence" value="ECO:0007669"/>
    <property type="project" value="InterPro"/>
</dbReference>
<dbReference type="CDD" id="cd00609">
    <property type="entry name" value="AAT_like"/>
    <property type="match status" value="1"/>
</dbReference>
<evidence type="ECO:0000256" key="1">
    <source>
        <dbReference type="ARBA" id="ARBA00001933"/>
    </source>
</evidence>
<dbReference type="Pfam" id="PF00155">
    <property type="entry name" value="Aminotran_1_2"/>
    <property type="match status" value="1"/>
</dbReference>
<comment type="subunit">
    <text evidence="2 6">Homodimer.</text>
</comment>
<dbReference type="AlphaFoldDB" id="A0AAP4BZL1"/>
<dbReference type="EMBL" id="JASNVU010000009">
    <property type="protein sequence ID" value="MDK4335262.1"/>
    <property type="molecule type" value="Genomic_DNA"/>
</dbReference>
<dbReference type="InterPro" id="IPR015422">
    <property type="entry name" value="PyrdxlP-dep_Trfase_small"/>
</dbReference>
<dbReference type="Gene3D" id="3.40.640.10">
    <property type="entry name" value="Type I PLP-dependent aspartate aminotransferase-like (Major domain)"/>
    <property type="match status" value="1"/>
</dbReference>
<dbReference type="HAMAP" id="MF_01513">
    <property type="entry name" value="Phe_aminotrans_2"/>
    <property type="match status" value="1"/>
</dbReference>
<dbReference type="GO" id="GO:0004400">
    <property type="term" value="F:histidinol-phosphate transaminase activity"/>
    <property type="evidence" value="ECO:0007669"/>
    <property type="project" value="InterPro"/>
</dbReference>
<comment type="caution">
    <text evidence="8">The sequence shown here is derived from an EMBL/GenBank/DDBJ whole genome shotgun (WGS) entry which is preliminary data.</text>
</comment>
<keyword evidence="3 6" id="KW-0032">Aminotransferase</keyword>